<dbReference type="AlphaFoldDB" id="G7YVG4"/>
<name>G7YVG4_CLOSI</name>
<reference key="2">
    <citation type="submission" date="2011-10" db="EMBL/GenBank/DDBJ databases">
        <title>The genome and transcriptome sequence of Clonorchis sinensis provide insights into the carcinogenic liver fluke.</title>
        <authorList>
            <person name="Wang X."/>
            <person name="Huang Y."/>
            <person name="Chen W."/>
            <person name="Liu H."/>
            <person name="Guo L."/>
            <person name="Chen Y."/>
            <person name="Luo F."/>
            <person name="Zhou W."/>
            <person name="Sun J."/>
            <person name="Mao Q."/>
            <person name="Liang P."/>
            <person name="Zhou C."/>
            <person name="Tian Y."/>
            <person name="Men J."/>
            <person name="Lv X."/>
            <person name="Huang L."/>
            <person name="Zhou J."/>
            <person name="Hu Y."/>
            <person name="Li R."/>
            <person name="Zhang F."/>
            <person name="Lei H."/>
            <person name="Li X."/>
            <person name="Hu X."/>
            <person name="Liang C."/>
            <person name="Xu J."/>
            <person name="Wu Z."/>
            <person name="Yu X."/>
        </authorList>
    </citation>
    <scope>NUCLEOTIDE SEQUENCE</scope>
    <source>
        <strain>Henan</strain>
    </source>
</reference>
<keyword evidence="1" id="KW-0479">Metal-binding</keyword>
<dbReference type="Gene3D" id="4.10.60.10">
    <property type="entry name" value="Zinc finger, CCHC-type"/>
    <property type="match status" value="1"/>
</dbReference>
<dbReference type="InterPro" id="IPR001878">
    <property type="entry name" value="Znf_CCHC"/>
</dbReference>
<dbReference type="GO" id="GO:0003676">
    <property type="term" value="F:nucleic acid binding"/>
    <property type="evidence" value="ECO:0007669"/>
    <property type="project" value="InterPro"/>
</dbReference>
<dbReference type="GO" id="GO:0008270">
    <property type="term" value="F:zinc ion binding"/>
    <property type="evidence" value="ECO:0007669"/>
    <property type="project" value="UniProtKB-KW"/>
</dbReference>
<dbReference type="EMBL" id="DF144457">
    <property type="protein sequence ID" value="GAA56944.1"/>
    <property type="molecule type" value="Genomic_DNA"/>
</dbReference>
<dbReference type="Pfam" id="PF00098">
    <property type="entry name" value="zf-CCHC"/>
    <property type="match status" value="1"/>
</dbReference>
<feature type="domain" description="CCHC-type" evidence="3">
    <location>
        <begin position="236"/>
        <end position="252"/>
    </location>
</feature>
<dbReference type="InterPro" id="IPR036875">
    <property type="entry name" value="Znf_CCHC_sf"/>
</dbReference>
<gene>
    <name evidence="4" type="ORF">CLF_111865</name>
</gene>
<keyword evidence="1" id="KW-0862">Zinc</keyword>
<accession>G7YVG4</accession>
<dbReference type="Proteomes" id="UP000008909">
    <property type="component" value="Unassembled WGS sequence"/>
</dbReference>
<feature type="coiled-coil region" evidence="2">
    <location>
        <begin position="200"/>
        <end position="227"/>
    </location>
</feature>
<keyword evidence="1" id="KW-0863">Zinc-finger</keyword>
<evidence type="ECO:0000313" key="5">
    <source>
        <dbReference type="Proteomes" id="UP000008909"/>
    </source>
</evidence>
<evidence type="ECO:0000256" key="1">
    <source>
        <dbReference type="PROSITE-ProRule" id="PRU00047"/>
    </source>
</evidence>
<sequence>MIVFTQAVLPRRPSSFSFGAVTRIRVKIPWPQPFEDGGVWTFLEDFEEVAEAAGLDTDRGKLAALKTLLKGRAKAALDVARRGPRKMDWAAAKEARAAEFDTTADRQEAMRRFKTARMAPGCDPTVFFAGLQQSLDRAFPGLDGASRHQLLSDQFVEGVQPALGAQLRLARATGQLSVEQLVHLARELAEAPLATFQSQENGQDSTVEDLKNKVDQLTEQLAAVKTESRRHARTSRCYKCGMPGHWRSQCPRTRPPVHNKILEYSCFPGTYNMSQNPWNAVVTIGKDSVVPVRICSGRRLDEYIHCVEEIDEKASDFVKRLRELKTTGETLTDLKPTNGIEAVIYFALCRNQDIYGYMIFQQKHEASSPYDLEPTTKAEPGRPYYIFGTHGVLCCDRESQRHIRLIDWYREAILCQRLKQHRVFRGASIWSAFARWRKGVRWCKFERNKAQLEDRSLLTNPRYVCLLDRLHRSSILESSLFSANSRASCTRCSTLNWPVALANRNWARSAGCTPTNLSDSNCCRDTPPSLGKARSSDCCRLAKNTVVSHPGSILAILKRLIASQRSAGVSNSAAGASFAAAQFIFQEPLLAAPMAAFIRPPQPTRSPPGRS</sequence>
<protein>
    <submittedName>
        <fullName evidence="4">Normocyte-binding protein 1</fullName>
    </submittedName>
</protein>
<dbReference type="SMART" id="SM00343">
    <property type="entry name" value="ZnF_C2HC"/>
    <property type="match status" value="1"/>
</dbReference>
<keyword evidence="5" id="KW-1185">Reference proteome</keyword>
<evidence type="ECO:0000313" key="4">
    <source>
        <dbReference type="EMBL" id="GAA56944.1"/>
    </source>
</evidence>
<reference evidence="4" key="1">
    <citation type="journal article" date="2011" name="Genome Biol.">
        <title>The draft genome of the carcinogenic human liver fluke Clonorchis sinensis.</title>
        <authorList>
            <person name="Wang X."/>
            <person name="Chen W."/>
            <person name="Huang Y."/>
            <person name="Sun J."/>
            <person name="Men J."/>
            <person name="Liu H."/>
            <person name="Luo F."/>
            <person name="Guo L."/>
            <person name="Lv X."/>
            <person name="Deng C."/>
            <person name="Zhou C."/>
            <person name="Fan Y."/>
            <person name="Li X."/>
            <person name="Huang L."/>
            <person name="Hu Y."/>
            <person name="Liang C."/>
            <person name="Hu X."/>
            <person name="Xu J."/>
            <person name="Yu X."/>
        </authorList>
    </citation>
    <scope>NUCLEOTIDE SEQUENCE [LARGE SCALE GENOMIC DNA]</scope>
    <source>
        <strain evidence="4">Henan</strain>
    </source>
</reference>
<proteinExistence type="predicted"/>
<evidence type="ECO:0000259" key="3">
    <source>
        <dbReference type="PROSITE" id="PS50158"/>
    </source>
</evidence>
<organism evidence="4 5">
    <name type="scientific">Clonorchis sinensis</name>
    <name type="common">Chinese liver fluke</name>
    <dbReference type="NCBI Taxonomy" id="79923"/>
    <lineage>
        <taxon>Eukaryota</taxon>
        <taxon>Metazoa</taxon>
        <taxon>Spiralia</taxon>
        <taxon>Lophotrochozoa</taxon>
        <taxon>Platyhelminthes</taxon>
        <taxon>Trematoda</taxon>
        <taxon>Digenea</taxon>
        <taxon>Opisthorchiida</taxon>
        <taxon>Opisthorchiata</taxon>
        <taxon>Opisthorchiidae</taxon>
        <taxon>Clonorchis</taxon>
    </lineage>
</organism>
<dbReference type="SUPFAM" id="SSF57756">
    <property type="entry name" value="Retrovirus zinc finger-like domains"/>
    <property type="match status" value="1"/>
</dbReference>
<dbReference type="PROSITE" id="PS50158">
    <property type="entry name" value="ZF_CCHC"/>
    <property type="match status" value="1"/>
</dbReference>
<keyword evidence="2" id="KW-0175">Coiled coil</keyword>
<evidence type="ECO:0000256" key="2">
    <source>
        <dbReference type="SAM" id="Coils"/>
    </source>
</evidence>